<proteinExistence type="predicted"/>
<evidence type="ECO:0000313" key="2">
    <source>
        <dbReference type="EMBL" id="AEA61468.1"/>
    </source>
</evidence>
<evidence type="ECO:0000256" key="1">
    <source>
        <dbReference type="SAM" id="MobiDB-lite"/>
    </source>
</evidence>
<dbReference type="EMBL" id="CP002599">
    <property type="protein sequence ID" value="AEA61468.1"/>
    <property type="molecule type" value="Genomic_DNA"/>
</dbReference>
<dbReference type="Proteomes" id="UP000008316">
    <property type="component" value="Chromosome 1"/>
</dbReference>
<evidence type="ECO:0000313" key="3">
    <source>
        <dbReference type="Proteomes" id="UP000008316"/>
    </source>
</evidence>
<dbReference type="KEGG" id="bgd:bgla_1g28530"/>
<feature type="region of interest" description="Disordered" evidence="1">
    <location>
        <begin position="29"/>
        <end position="50"/>
    </location>
</feature>
<accession>F2LCU5</accession>
<dbReference type="AlphaFoldDB" id="F2LCU5"/>
<name>F2LCU5_BURGS</name>
<organism evidence="2 3">
    <name type="scientific">Burkholderia gladioli (strain BSR3)</name>
    <dbReference type="NCBI Taxonomy" id="999541"/>
    <lineage>
        <taxon>Bacteria</taxon>
        <taxon>Pseudomonadati</taxon>
        <taxon>Pseudomonadota</taxon>
        <taxon>Betaproteobacteria</taxon>
        <taxon>Burkholderiales</taxon>
        <taxon>Burkholderiaceae</taxon>
        <taxon>Burkholderia</taxon>
    </lineage>
</organism>
<protein>
    <submittedName>
        <fullName evidence="2">Uncharacterized protein</fullName>
    </submittedName>
</protein>
<dbReference type="STRING" id="999541.bgla_1g28530"/>
<dbReference type="HOGENOM" id="CLU_3179324_0_0_4"/>
<gene>
    <name evidence="2" type="ordered locus">bgla_1g28530</name>
</gene>
<dbReference type="eggNOG" id="COG3239">
    <property type="taxonomic scope" value="Bacteria"/>
</dbReference>
<reference evidence="2 3" key="1">
    <citation type="journal article" date="2011" name="J. Bacteriol.">
        <title>Complete genome sequence of Burkholderia gladioli BSR3.</title>
        <authorList>
            <person name="Seo Y.S."/>
            <person name="Lim J."/>
            <person name="Choi B.S."/>
            <person name="Kim H."/>
            <person name="Goo E."/>
            <person name="Lee B."/>
            <person name="Lim J.S."/>
            <person name="Choi I.Y."/>
            <person name="Moon J.S."/>
            <person name="Kim J."/>
            <person name="Hwang I."/>
        </authorList>
    </citation>
    <scope>NUCLEOTIDE SEQUENCE [LARGE SCALE GENOMIC DNA]</scope>
    <source>
        <strain evidence="2 3">BSR3</strain>
    </source>
</reference>
<keyword evidence="3" id="KW-1185">Reference proteome</keyword>
<sequence length="50" mass="5376">MARDPFYLGPLTAAAAHAAMREAGVRFNDFGTSRRANRRGAPKAARGSKE</sequence>